<protein>
    <submittedName>
        <fullName evidence="9">Myb-like DNA-binding domain protein</fullName>
    </submittedName>
</protein>
<evidence type="ECO:0000256" key="1">
    <source>
        <dbReference type="ARBA" id="ARBA00004123"/>
    </source>
</evidence>
<sequence length="454" mass="49834">MEQHGGRTPPVGSSYGARNVMTINNNNSSATASSLLYRPIPPPITAIDRFLWGSAGSHSSTHHHVPITKQPAIVAAANELLYGGGDGGFNNYNRTAAPLAVDLDWTWERLMMNMRNRNPNDVAAAREGTMKKKKNTNKGSVVVKKRQSSCYAALIKGQWTEDEDRKLIRLVKQFGIRKWAEIAQRLSGRAGKQCRERWHNHLRPDIKKEGWSEEEERIMVDAHAKIGNRWAEIAKLIPGRTENAIKNHWNATKRRQNSRRKHPKSKSTEASTNVTNGAVKPQSSSSSILQDYIRSKTLQLNQQPNTTSATPSSTSSRGDGDGDGGSLLPSLSESDEELLFMQNLFASKPSDAGHVDDSNGRDQPGFINAGGMIVRDCSHHAATSSRHGHHHLYSDLYVSYLLNGGASYASSSASCDADKAEDGGMVSLEMIDHRHGGSNKKEMDLIEMLSSTAS</sequence>
<feature type="region of interest" description="Disordered" evidence="6">
    <location>
        <begin position="244"/>
        <end position="330"/>
    </location>
</feature>
<keyword evidence="5" id="KW-0539">Nucleus</keyword>
<dbReference type="InterPro" id="IPR009057">
    <property type="entry name" value="Homeodomain-like_sf"/>
</dbReference>
<dbReference type="EMBL" id="JX174446">
    <property type="protein sequence ID" value="AFN53665.1"/>
    <property type="molecule type" value="Genomic_DNA"/>
</dbReference>
<dbReference type="GO" id="GO:0005634">
    <property type="term" value="C:nucleus"/>
    <property type="evidence" value="ECO:0007669"/>
    <property type="project" value="UniProtKB-SubCell"/>
</dbReference>
<dbReference type="SUPFAM" id="SSF46689">
    <property type="entry name" value="Homeodomain-like"/>
    <property type="match status" value="1"/>
</dbReference>
<evidence type="ECO:0000256" key="3">
    <source>
        <dbReference type="ARBA" id="ARBA00023015"/>
    </source>
</evidence>
<evidence type="ECO:0000256" key="5">
    <source>
        <dbReference type="ARBA" id="ARBA00023242"/>
    </source>
</evidence>
<evidence type="ECO:0000256" key="4">
    <source>
        <dbReference type="ARBA" id="ARBA00023125"/>
    </source>
</evidence>
<dbReference type="PANTHER" id="PTHR45614:SF218">
    <property type="entry name" value="TRANSCRIPTION FACTOR MYB119-RELATED"/>
    <property type="match status" value="1"/>
</dbReference>
<reference evidence="9" key="1">
    <citation type="journal article" date="2012" name="Plant J.">
        <title>The genome of flax (Linum usitatissimum) assembled de novo from short shotgun sequence reads.</title>
        <authorList>
            <person name="Wang Z."/>
            <person name="Hobson N."/>
            <person name="Galindo L."/>
            <person name="Zhu S."/>
            <person name="Shi D."/>
            <person name="McDill J."/>
            <person name="Yang L."/>
            <person name="Hawkins S."/>
            <person name="Neutelings G."/>
            <person name="Datla R."/>
            <person name="Lambert G."/>
            <person name="Galbraith D.W."/>
            <person name="Grassa C.J."/>
            <person name="Geraldes A."/>
            <person name="Cronk Q.C."/>
            <person name="Cullis C."/>
            <person name="Dash P.K."/>
            <person name="Kumar P.A."/>
            <person name="Cloutier S."/>
            <person name="Sharpe A.G."/>
            <person name="Wong G.K."/>
            <person name="Wang J."/>
            <person name="Deyholos M.K."/>
        </authorList>
    </citation>
    <scope>NUCLEOTIDE SEQUENCE</scope>
</reference>
<proteinExistence type="predicted"/>
<dbReference type="SMART" id="SM00717">
    <property type="entry name" value="SANT"/>
    <property type="match status" value="2"/>
</dbReference>
<dbReference type="GO" id="GO:0000981">
    <property type="term" value="F:DNA-binding transcription factor activity, RNA polymerase II-specific"/>
    <property type="evidence" value="ECO:0007669"/>
    <property type="project" value="TreeGrafter"/>
</dbReference>
<feature type="domain" description="HTH myb-type" evidence="8">
    <location>
        <begin position="207"/>
        <end position="257"/>
    </location>
</feature>
<dbReference type="PROSITE" id="PS51294">
    <property type="entry name" value="HTH_MYB"/>
    <property type="match status" value="2"/>
</dbReference>
<dbReference type="PANTHER" id="PTHR45614">
    <property type="entry name" value="MYB PROTEIN-RELATED"/>
    <property type="match status" value="1"/>
</dbReference>
<keyword evidence="3" id="KW-0805">Transcription regulation</keyword>
<keyword evidence="2" id="KW-0677">Repeat</keyword>
<dbReference type="FunFam" id="1.10.10.60:FF:000010">
    <property type="entry name" value="Transcriptional activator Myb isoform A"/>
    <property type="match status" value="1"/>
</dbReference>
<name>I6XCR3_LINUS</name>
<organism evidence="9">
    <name type="scientific">Linum usitatissimum</name>
    <name type="common">Flax</name>
    <name type="synonym">Linum humile</name>
    <dbReference type="NCBI Taxonomy" id="4006"/>
    <lineage>
        <taxon>Eukaryota</taxon>
        <taxon>Viridiplantae</taxon>
        <taxon>Streptophyta</taxon>
        <taxon>Embryophyta</taxon>
        <taxon>Tracheophyta</taxon>
        <taxon>Spermatophyta</taxon>
        <taxon>Magnoliopsida</taxon>
        <taxon>eudicotyledons</taxon>
        <taxon>Gunneridae</taxon>
        <taxon>Pentapetalae</taxon>
        <taxon>rosids</taxon>
        <taxon>fabids</taxon>
        <taxon>Malpighiales</taxon>
        <taxon>Linaceae</taxon>
        <taxon>Linum</taxon>
    </lineage>
</organism>
<dbReference type="Pfam" id="PF13921">
    <property type="entry name" value="Myb_DNA-bind_6"/>
    <property type="match status" value="1"/>
</dbReference>
<dbReference type="AlphaFoldDB" id="I6XCR3"/>
<feature type="compositionally biased region" description="Low complexity" evidence="6">
    <location>
        <begin position="306"/>
        <end position="317"/>
    </location>
</feature>
<dbReference type="InterPro" id="IPR017930">
    <property type="entry name" value="Myb_dom"/>
</dbReference>
<dbReference type="InterPro" id="IPR001005">
    <property type="entry name" value="SANT/Myb"/>
</dbReference>
<dbReference type="InterPro" id="IPR050560">
    <property type="entry name" value="MYB_TF"/>
</dbReference>
<feature type="compositionally biased region" description="Polar residues" evidence="6">
    <location>
        <begin position="268"/>
        <end position="289"/>
    </location>
</feature>
<dbReference type="PROSITE" id="PS50090">
    <property type="entry name" value="MYB_LIKE"/>
    <property type="match status" value="2"/>
</dbReference>
<comment type="subcellular location">
    <subcellularLocation>
        <location evidence="1">Nucleus</location>
    </subcellularLocation>
</comment>
<evidence type="ECO:0000259" key="7">
    <source>
        <dbReference type="PROSITE" id="PS50090"/>
    </source>
</evidence>
<dbReference type="CDD" id="cd00167">
    <property type="entry name" value="SANT"/>
    <property type="match status" value="2"/>
</dbReference>
<evidence type="ECO:0000256" key="6">
    <source>
        <dbReference type="SAM" id="MobiDB-lite"/>
    </source>
</evidence>
<feature type="domain" description="HTH myb-type" evidence="8">
    <location>
        <begin position="154"/>
        <end position="206"/>
    </location>
</feature>
<evidence type="ECO:0000256" key="2">
    <source>
        <dbReference type="ARBA" id="ARBA00022737"/>
    </source>
</evidence>
<feature type="compositionally biased region" description="Polar residues" evidence="6">
    <location>
        <begin position="296"/>
        <end position="305"/>
    </location>
</feature>
<keyword evidence="3" id="KW-0804">Transcription</keyword>
<feature type="compositionally biased region" description="Basic residues" evidence="6">
    <location>
        <begin position="251"/>
        <end position="265"/>
    </location>
</feature>
<dbReference type="Gene3D" id="1.10.10.60">
    <property type="entry name" value="Homeodomain-like"/>
    <property type="match status" value="2"/>
</dbReference>
<evidence type="ECO:0000313" key="9">
    <source>
        <dbReference type="EMBL" id="AFN53665.1"/>
    </source>
</evidence>
<evidence type="ECO:0000259" key="8">
    <source>
        <dbReference type="PROSITE" id="PS51294"/>
    </source>
</evidence>
<dbReference type="GO" id="GO:0000978">
    <property type="term" value="F:RNA polymerase II cis-regulatory region sequence-specific DNA binding"/>
    <property type="evidence" value="ECO:0007669"/>
    <property type="project" value="TreeGrafter"/>
</dbReference>
<keyword evidence="4 9" id="KW-0238">DNA-binding</keyword>
<accession>I6XCR3</accession>
<feature type="domain" description="Myb-like" evidence="7">
    <location>
        <begin position="203"/>
        <end position="253"/>
    </location>
</feature>
<feature type="domain" description="Myb-like" evidence="7">
    <location>
        <begin position="156"/>
        <end position="202"/>
    </location>
</feature>